<proteinExistence type="predicted"/>
<accession>A0A679KD60</accession>
<sequence>MQSFKFRLSKIARTVSTMDLRKTAEQQRAEEIATKARRFESRNKTAGKRSSFPVSTEWELV</sequence>
<dbReference type="KEGG" id="vg:79707331"/>
<dbReference type="RefSeq" id="YP_010742791.1">
    <property type="nucleotide sequence ID" value="NC_073092.1"/>
</dbReference>
<evidence type="ECO:0000313" key="2">
    <source>
        <dbReference type="EMBL" id="CAA2409834.1"/>
    </source>
</evidence>
<evidence type="ECO:0000256" key="1">
    <source>
        <dbReference type="SAM" id="MobiDB-lite"/>
    </source>
</evidence>
<dbReference type="GeneID" id="79707331"/>
<protein>
    <submittedName>
        <fullName evidence="2">Uncharacterized protein</fullName>
    </submittedName>
</protein>
<reference evidence="2 3" key="1">
    <citation type="submission" date="2019-12" db="EMBL/GenBank/DDBJ databases">
        <authorList>
            <person name="Ansaldi M."/>
            <person name="Clavijo F."/>
        </authorList>
    </citation>
    <scope>NUCLEOTIDE SEQUENCE [LARGE SCALE GENOMIC DNA]</scope>
</reference>
<feature type="region of interest" description="Disordered" evidence="1">
    <location>
        <begin position="40"/>
        <end position="61"/>
    </location>
</feature>
<keyword evidence="3" id="KW-1185">Reference proteome</keyword>
<dbReference type="Proteomes" id="UP000464334">
    <property type="component" value="Chromosome"/>
</dbReference>
<evidence type="ECO:0000313" key="3">
    <source>
        <dbReference type="Proteomes" id="UP000464334"/>
    </source>
</evidence>
<organism evidence="2 3">
    <name type="scientific">Xanthomonas phage Suba</name>
    <dbReference type="NCBI Taxonomy" id="2674975"/>
    <lineage>
        <taxon>Viruses</taxon>
        <taxon>Duplodnaviria</taxon>
        <taxon>Heunggongvirae</taxon>
        <taxon>Uroviricota</taxon>
        <taxon>Caudoviricetes</taxon>
        <taxon>Stanbaylleyvirinae</taxon>
        <taxon>Subavirus</taxon>
        <taxon>Subavirus suba</taxon>
    </lineage>
</organism>
<name>A0A679KD60_9CAUD</name>
<dbReference type="EMBL" id="LR743530">
    <property type="protein sequence ID" value="CAA2409834.1"/>
    <property type="molecule type" value="Genomic_DNA"/>
</dbReference>